<keyword evidence="6 11" id="KW-0547">Nucleotide-binding</keyword>
<feature type="binding site" evidence="11">
    <location>
        <begin position="11"/>
        <end position="16"/>
    </location>
    <ligand>
        <name>ATP</name>
        <dbReference type="ChEBI" id="CHEBI:30616"/>
    </ligand>
</feature>
<evidence type="ECO:0000256" key="9">
    <source>
        <dbReference type="ARBA" id="ARBA00023141"/>
    </source>
</evidence>
<accession>A0A511W634</accession>
<feature type="binding site" evidence="11">
    <location>
        <position position="33"/>
    </location>
    <ligand>
        <name>substrate</name>
    </ligand>
</feature>
<keyword evidence="8 11" id="KW-0067">ATP-binding</keyword>
<dbReference type="Gene3D" id="3.40.50.300">
    <property type="entry name" value="P-loop containing nucleotide triphosphate hydrolases"/>
    <property type="match status" value="1"/>
</dbReference>
<evidence type="ECO:0000313" key="13">
    <source>
        <dbReference type="Proteomes" id="UP000321440"/>
    </source>
</evidence>
<feature type="binding site" evidence="11">
    <location>
        <position position="15"/>
    </location>
    <ligand>
        <name>Mg(2+)</name>
        <dbReference type="ChEBI" id="CHEBI:18420"/>
    </ligand>
</feature>
<evidence type="ECO:0000256" key="8">
    <source>
        <dbReference type="ARBA" id="ARBA00022840"/>
    </source>
</evidence>
<dbReference type="PROSITE" id="PS01128">
    <property type="entry name" value="SHIKIMATE_KINASE"/>
    <property type="match status" value="1"/>
</dbReference>
<dbReference type="InterPro" id="IPR023000">
    <property type="entry name" value="Shikimate_kinase_CS"/>
</dbReference>
<evidence type="ECO:0000256" key="1">
    <source>
        <dbReference type="ARBA" id="ARBA00004842"/>
    </source>
</evidence>
<keyword evidence="11" id="KW-0963">Cytoplasm</keyword>
<dbReference type="EC" id="2.7.1.71" evidence="3 11"/>
<evidence type="ECO:0000256" key="3">
    <source>
        <dbReference type="ARBA" id="ARBA00012154"/>
    </source>
</evidence>
<dbReference type="OrthoDB" id="9800332at2"/>
<evidence type="ECO:0000256" key="11">
    <source>
        <dbReference type="HAMAP-Rule" id="MF_00109"/>
    </source>
</evidence>
<dbReference type="SUPFAM" id="SSF52540">
    <property type="entry name" value="P-loop containing nucleoside triphosphate hydrolases"/>
    <property type="match status" value="1"/>
</dbReference>
<feature type="binding site" evidence="11">
    <location>
        <position position="117"/>
    </location>
    <ligand>
        <name>ATP</name>
        <dbReference type="ChEBI" id="CHEBI:30616"/>
    </ligand>
</feature>
<dbReference type="GO" id="GO:0004765">
    <property type="term" value="F:shikimate kinase activity"/>
    <property type="evidence" value="ECO:0007669"/>
    <property type="project" value="UniProtKB-UniRule"/>
</dbReference>
<name>A0A511W634_9BACI</name>
<feature type="binding site" evidence="11">
    <location>
        <position position="57"/>
    </location>
    <ligand>
        <name>substrate</name>
    </ligand>
</feature>
<evidence type="ECO:0000256" key="6">
    <source>
        <dbReference type="ARBA" id="ARBA00022741"/>
    </source>
</evidence>
<dbReference type="Proteomes" id="UP000321440">
    <property type="component" value="Unassembled WGS sequence"/>
</dbReference>
<comment type="cofactor">
    <cofactor evidence="11">
        <name>Mg(2+)</name>
        <dbReference type="ChEBI" id="CHEBI:18420"/>
    </cofactor>
    <text evidence="11">Binds 1 Mg(2+) ion per subunit.</text>
</comment>
<dbReference type="EMBL" id="BJYA01000015">
    <property type="protein sequence ID" value="GEN46556.1"/>
    <property type="molecule type" value="Genomic_DNA"/>
</dbReference>
<dbReference type="InterPro" id="IPR031322">
    <property type="entry name" value="Shikimate/glucono_kinase"/>
</dbReference>
<keyword evidence="9 11" id="KW-0057">Aromatic amino acid biosynthesis</keyword>
<comment type="similarity">
    <text evidence="2 11">Belongs to the shikimate kinase family.</text>
</comment>
<proteinExistence type="inferred from homology"/>
<dbReference type="GO" id="GO:0000287">
    <property type="term" value="F:magnesium ion binding"/>
    <property type="evidence" value="ECO:0007669"/>
    <property type="project" value="UniProtKB-UniRule"/>
</dbReference>
<comment type="pathway">
    <text evidence="1 11">Metabolic intermediate biosynthesis; chorismate biosynthesis; chorismate from D-erythrose 4-phosphate and phosphoenolpyruvate: step 5/7.</text>
</comment>
<dbReference type="AlphaFoldDB" id="A0A511W634"/>
<sequence>MTTIALIGFMGSGKTTIGQRLARSMEIPFVDTDDEIVNRVGMSVPEIFDHFGEQYFRSVESEILKSLSKKKCVVATGGGIIKLDTNRQMLRSDDFLTVWLDLTFDTVMKRIANDESRPLWNQDVEKRMSLFNSRQALYDDSSHFSVNVDGQPVEELIEEIKRYIYSYTMFGTKRQSDENR</sequence>
<comment type="catalytic activity">
    <reaction evidence="10 11">
        <text>shikimate + ATP = 3-phosphoshikimate + ADP + H(+)</text>
        <dbReference type="Rhea" id="RHEA:13121"/>
        <dbReference type="ChEBI" id="CHEBI:15378"/>
        <dbReference type="ChEBI" id="CHEBI:30616"/>
        <dbReference type="ChEBI" id="CHEBI:36208"/>
        <dbReference type="ChEBI" id="CHEBI:145989"/>
        <dbReference type="ChEBI" id="CHEBI:456216"/>
        <dbReference type="EC" id="2.7.1.71"/>
    </reaction>
</comment>
<protein>
    <recommendedName>
        <fullName evidence="3 11">Shikimate kinase</fullName>
        <shortName evidence="11">SK</shortName>
        <ecNumber evidence="3 11">2.7.1.71</ecNumber>
    </recommendedName>
</protein>
<evidence type="ECO:0000256" key="7">
    <source>
        <dbReference type="ARBA" id="ARBA00022777"/>
    </source>
</evidence>
<dbReference type="InterPro" id="IPR000623">
    <property type="entry name" value="Shikimate_kinase/TSH1"/>
</dbReference>
<evidence type="ECO:0000256" key="2">
    <source>
        <dbReference type="ARBA" id="ARBA00006997"/>
    </source>
</evidence>
<dbReference type="PRINTS" id="PR01100">
    <property type="entry name" value="SHIKIMTKNASE"/>
</dbReference>
<feature type="binding site" evidence="11">
    <location>
        <position position="78"/>
    </location>
    <ligand>
        <name>substrate</name>
    </ligand>
</feature>
<organism evidence="12 13">
    <name type="scientific">Alkalibacillus haloalkaliphilus</name>
    <dbReference type="NCBI Taxonomy" id="94136"/>
    <lineage>
        <taxon>Bacteria</taxon>
        <taxon>Bacillati</taxon>
        <taxon>Bacillota</taxon>
        <taxon>Bacilli</taxon>
        <taxon>Bacillales</taxon>
        <taxon>Bacillaceae</taxon>
        <taxon>Alkalibacillus</taxon>
    </lineage>
</organism>
<keyword evidence="11" id="KW-0460">Magnesium</keyword>
<comment type="subcellular location">
    <subcellularLocation>
        <location evidence="11">Cytoplasm</location>
    </subcellularLocation>
</comment>
<dbReference type="PANTHER" id="PTHR21087:SF16">
    <property type="entry name" value="SHIKIMATE KINASE 1, CHLOROPLASTIC"/>
    <property type="match status" value="1"/>
</dbReference>
<comment type="caution">
    <text evidence="12">The sequence shown here is derived from an EMBL/GenBank/DDBJ whole genome shotgun (WGS) entry which is preliminary data.</text>
</comment>
<evidence type="ECO:0000256" key="4">
    <source>
        <dbReference type="ARBA" id="ARBA00022605"/>
    </source>
</evidence>
<dbReference type="UniPathway" id="UPA00053">
    <property type="reaction ID" value="UER00088"/>
</dbReference>
<dbReference type="GO" id="GO:0005829">
    <property type="term" value="C:cytosol"/>
    <property type="evidence" value="ECO:0007669"/>
    <property type="project" value="TreeGrafter"/>
</dbReference>
<dbReference type="GO" id="GO:0009073">
    <property type="term" value="P:aromatic amino acid family biosynthetic process"/>
    <property type="evidence" value="ECO:0007669"/>
    <property type="project" value="UniProtKB-KW"/>
</dbReference>
<keyword evidence="7 11" id="KW-0418">Kinase</keyword>
<evidence type="ECO:0000256" key="5">
    <source>
        <dbReference type="ARBA" id="ARBA00022679"/>
    </source>
</evidence>
<evidence type="ECO:0000256" key="10">
    <source>
        <dbReference type="ARBA" id="ARBA00048567"/>
    </source>
</evidence>
<dbReference type="PANTHER" id="PTHR21087">
    <property type="entry name" value="SHIKIMATE KINASE"/>
    <property type="match status" value="1"/>
</dbReference>
<keyword evidence="5 11" id="KW-0808">Transferase</keyword>
<reference evidence="12 13" key="1">
    <citation type="submission" date="2019-07" db="EMBL/GenBank/DDBJ databases">
        <title>Whole genome shotgun sequence of Alkalibacillus haloalkaliphilus NBRC 103110.</title>
        <authorList>
            <person name="Hosoyama A."/>
            <person name="Uohara A."/>
            <person name="Ohji S."/>
            <person name="Ichikawa N."/>
        </authorList>
    </citation>
    <scope>NUCLEOTIDE SEQUENCE [LARGE SCALE GENOMIC DNA]</scope>
    <source>
        <strain evidence="12 13">NBRC 103110</strain>
    </source>
</reference>
<comment type="subunit">
    <text evidence="11">Monomer.</text>
</comment>
<gene>
    <name evidence="11 12" type="primary">aroK</name>
    <name evidence="12" type="ORF">AHA02nite_23320</name>
</gene>
<dbReference type="GO" id="GO:0009423">
    <property type="term" value="P:chorismate biosynthetic process"/>
    <property type="evidence" value="ECO:0007669"/>
    <property type="project" value="UniProtKB-UniRule"/>
</dbReference>
<dbReference type="GO" id="GO:0008652">
    <property type="term" value="P:amino acid biosynthetic process"/>
    <property type="evidence" value="ECO:0007669"/>
    <property type="project" value="UniProtKB-KW"/>
</dbReference>
<keyword evidence="11" id="KW-0479">Metal-binding</keyword>
<feature type="binding site" evidence="11">
    <location>
        <position position="134"/>
    </location>
    <ligand>
        <name>substrate</name>
    </ligand>
</feature>
<keyword evidence="4 11" id="KW-0028">Amino-acid biosynthesis</keyword>
<comment type="function">
    <text evidence="11">Catalyzes the specific phosphorylation of the 3-hydroxyl group of shikimic acid using ATP as a cosubstrate.</text>
</comment>
<feature type="binding site" evidence="11">
    <location>
        <position position="151"/>
    </location>
    <ligand>
        <name>ATP</name>
        <dbReference type="ChEBI" id="CHEBI:30616"/>
    </ligand>
</feature>
<dbReference type="Pfam" id="PF01202">
    <property type="entry name" value="SKI"/>
    <property type="match status" value="1"/>
</dbReference>
<keyword evidence="13" id="KW-1185">Reference proteome</keyword>
<dbReference type="CDD" id="cd00464">
    <property type="entry name" value="SK"/>
    <property type="match status" value="1"/>
</dbReference>
<dbReference type="RefSeq" id="WP_146817453.1">
    <property type="nucleotide sequence ID" value="NZ_BJYA01000015.1"/>
</dbReference>
<dbReference type="HAMAP" id="MF_00109">
    <property type="entry name" value="Shikimate_kinase"/>
    <property type="match status" value="1"/>
</dbReference>
<dbReference type="GO" id="GO:0005524">
    <property type="term" value="F:ATP binding"/>
    <property type="evidence" value="ECO:0007669"/>
    <property type="project" value="UniProtKB-UniRule"/>
</dbReference>
<dbReference type="InterPro" id="IPR027417">
    <property type="entry name" value="P-loop_NTPase"/>
</dbReference>
<evidence type="ECO:0000313" key="12">
    <source>
        <dbReference type="EMBL" id="GEN46556.1"/>
    </source>
</evidence>